<dbReference type="NCBIfam" id="TIGR01725">
    <property type="entry name" value="phge_HK97_gp10"/>
    <property type="match status" value="1"/>
</dbReference>
<evidence type="ECO:0000313" key="1">
    <source>
        <dbReference type="EMBL" id="TWH96006.1"/>
    </source>
</evidence>
<evidence type="ECO:0000313" key="2">
    <source>
        <dbReference type="Proteomes" id="UP000316624"/>
    </source>
</evidence>
<organism evidence="1 2">
    <name type="scientific">Sphingobium wenxiniae (strain DSM 21828 / CGMCC 1.7748 / JZ-1)</name>
    <dbReference type="NCBI Taxonomy" id="595605"/>
    <lineage>
        <taxon>Bacteria</taxon>
        <taxon>Pseudomonadati</taxon>
        <taxon>Pseudomonadota</taxon>
        <taxon>Alphaproteobacteria</taxon>
        <taxon>Sphingomonadales</taxon>
        <taxon>Sphingomonadaceae</taxon>
        <taxon>Sphingobium</taxon>
    </lineage>
</organism>
<dbReference type="InterPro" id="IPR010064">
    <property type="entry name" value="HK97-gp10_tail"/>
</dbReference>
<reference evidence="1 2" key="1">
    <citation type="journal article" date="2015" name="Stand. Genomic Sci.">
        <title>Genomic Encyclopedia of Bacterial and Archaeal Type Strains, Phase III: the genomes of soil and plant-associated and newly described type strains.</title>
        <authorList>
            <person name="Whitman W.B."/>
            <person name="Woyke T."/>
            <person name="Klenk H.P."/>
            <person name="Zhou Y."/>
            <person name="Lilburn T.G."/>
            <person name="Beck B.J."/>
            <person name="De Vos P."/>
            <person name="Vandamme P."/>
            <person name="Eisen J.A."/>
            <person name="Garrity G."/>
            <person name="Hugenholtz P."/>
            <person name="Kyrpides N.C."/>
        </authorList>
    </citation>
    <scope>NUCLEOTIDE SEQUENCE [LARGE SCALE GENOMIC DNA]</scope>
    <source>
        <strain evidence="1 2">CGMCC 1.7748</strain>
    </source>
</reference>
<sequence length="179" mass="19472">MKLKGGRELDAFLSAYPVKMQRNVMRGALRAGAKVFQKSARQKVEKESGQTAKDIKIETDAKGGIPKARVKLKGPHAHVGYFLETGVTPHLIARTGAREGRVAVRKAAQGNGTIANRPMKIGGDFVSGIISHPGIRPHPFMRPALDEKQGEAIAAVGEYVRKRMQIDISTLPPLEIDED</sequence>
<protein>
    <submittedName>
        <fullName evidence="1">HK97 gp10 family phage protein</fullName>
    </submittedName>
</protein>
<proteinExistence type="predicted"/>
<keyword evidence="2" id="KW-1185">Reference proteome</keyword>
<name>A0A562KKV7_SPHWJ</name>
<dbReference type="EMBL" id="VLKK01000003">
    <property type="protein sequence ID" value="TWH96006.1"/>
    <property type="molecule type" value="Genomic_DNA"/>
</dbReference>
<dbReference type="RefSeq" id="WP_145072214.1">
    <property type="nucleotide sequence ID" value="NZ_JACIIY010000005.1"/>
</dbReference>
<gene>
    <name evidence="1" type="ORF">IQ35_01095</name>
</gene>
<dbReference type="Proteomes" id="UP000316624">
    <property type="component" value="Unassembled WGS sequence"/>
</dbReference>
<accession>A0A562KKV7</accession>
<dbReference type="AlphaFoldDB" id="A0A562KKV7"/>
<comment type="caution">
    <text evidence="1">The sequence shown here is derived from an EMBL/GenBank/DDBJ whole genome shotgun (WGS) entry which is preliminary data.</text>
</comment>